<dbReference type="SUPFAM" id="SSF69322">
    <property type="entry name" value="Tricorn protease domain 2"/>
    <property type="match status" value="1"/>
</dbReference>
<dbReference type="FunCoup" id="Q757T1">
    <property type="interactions" value="11"/>
</dbReference>
<evidence type="ECO:0000313" key="2">
    <source>
        <dbReference type="Proteomes" id="UP000000591"/>
    </source>
</evidence>
<evidence type="ECO:0000313" key="1">
    <source>
        <dbReference type="EMBL" id="AAS52616.2"/>
    </source>
</evidence>
<sequence>MPATLALTDVRKPKQFVGGYHWRNDEEILIVEWDGLSIRNMSSPHDIISASSFPLDILSASSYVQPLTKRNYLAVFERDGACRIINEKLEIVDTYTVENPVRSPCCCFDERLSRMFLVWDGYSIYQCELDGEKELFFRNMRAIYASAEEILQIALRWDITDVDGSQLSIGILSKGQYAGPYYYEEIQEPLDQSHATPWAVSTDMLEVGVFSRPPFLLALSSVGSFVLTPSETHYYAAPYLAARTVAKQAKSSATEAGPFPTILDPKLQITNAYVLYGEDSPKICAVTNTGMYFELLSKLAFDSSGAMLSRSPLVLGKNRLEFGPELDYFSPIGKDLILVHSRLNGLVLRRRRDNFRLFSESTRTDSILFAGVAGPEMTSYMFFCGGTSLNNGLLELYRMGFPNEFIRHDPIDFGSSVEKMWPTTEGIYWLDPAGDLHQNSRKVLSKADVQDILPNGQMILRELDTIAVCTLDENIYVRLDSKYELHWSDHSASIKLSVETQPPTRTFMSADSGYLGLSLDNNVYLIDKDKHVQMLRVDAKDPIFSFKVKMTERGVRIMYCDIMGSLVIYKGQKLLAKLKVHSKGLHICPIASSDKVLLYHETSVYLFSLNDLSIGHLPFPCHPREIKLASDDSFLVTDANGHMLVVHCKEMRKWKPQLVRTSDTTPGLISKCVVPTHNPSFIVATLVADHFDRELSKTEYSSQLAVFSCLDGKFTSFYDLYERYPNAIITDIISMNAQRQNDADDLFEQMSYAKKLALSRCVFVSVSYETSEEDGDNIFLYSVDDFTGNLELQMKYNTHFHVSLLETYRDNTILAIGECLQAFVLDYSVKDNRFMLQPLSDAVDVGGVPKDCSVLCIPDARDCKRKRRAESHQAKLVIHNTMKGFQQFEILDRKSKRHSQAHSDRTAVQIFFRPVPIGELDAILKPAAELSAISASAISFEGAGYIPVSAIADVDNTVILIRQDAADVKICQLEIPHRVTSITAARRSPSSGRQPHQPPLFNELDPLFIISTVAGGCYLVSGLSARSPVAVNTRIPGVSIDSDSELQMYPCRPSIFSDPKFIK</sequence>
<dbReference type="Proteomes" id="UP000000591">
    <property type="component" value="Chromosome V"/>
</dbReference>
<dbReference type="OMA" id="RIRIAMT"/>
<reference evidence="1 2" key="1">
    <citation type="journal article" date="2004" name="Science">
        <title>The Ashbya gossypii genome as a tool for mapping the ancient Saccharomyces cerevisiae genome.</title>
        <authorList>
            <person name="Dietrich F.S."/>
            <person name="Voegeli S."/>
            <person name="Brachat S."/>
            <person name="Lerch A."/>
            <person name="Gates K."/>
            <person name="Steiner S."/>
            <person name="Mohr C."/>
            <person name="Pohlmann R."/>
            <person name="Luedi P."/>
            <person name="Choi S."/>
            <person name="Wing R.A."/>
            <person name="Flavier A."/>
            <person name="Gaffney T.D."/>
            <person name="Philippsen P."/>
        </authorList>
    </citation>
    <scope>NUCLEOTIDE SEQUENCE [LARGE SCALE GENOMIC DNA]</scope>
    <source>
        <strain evidence="2">ATCC 10895 / CBS 109.51 / FGSC 9923 / NRRL Y-1056</strain>
    </source>
</reference>
<protein>
    <submittedName>
        <fullName evidence="1">AEL069Cp</fullName>
    </submittedName>
</protein>
<dbReference type="RefSeq" id="NP_984792.2">
    <property type="nucleotide sequence ID" value="NM_210146.2"/>
</dbReference>
<proteinExistence type="predicted"/>
<accession>Q757T1</accession>
<organism evidence="1 2">
    <name type="scientific">Eremothecium gossypii (strain ATCC 10895 / CBS 109.51 / FGSC 9923 / NRRL Y-1056)</name>
    <name type="common">Yeast</name>
    <name type="synonym">Ashbya gossypii</name>
    <dbReference type="NCBI Taxonomy" id="284811"/>
    <lineage>
        <taxon>Eukaryota</taxon>
        <taxon>Fungi</taxon>
        <taxon>Dikarya</taxon>
        <taxon>Ascomycota</taxon>
        <taxon>Saccharomycotina</taxon>
        <taxon>Saccharomycetes</taxon>
        <taxon>Saccharomycetales</taxon>
        <taxon>Saccharomycetaceae</taxon>
        <taxon>Eremothecium</taxon>
    </lineage>
</organism>
<reference evidence="2" key="2">
    <citation type="journal article" date="2013" name="G3 (Bethesda)">
        <title>Genomes of Ashbya fungi isolated from insects reveal four mating-type loci, numerous translocations, lack of transposons, and distinct gene duplications.</title>
        <authorList>
            <person name="Dietrich F.S."/>
            <person name="Voegeli S."/>
            <person name="Kuo S."/>
            <person name="Philippsen P."/>
        </authorList>
    </citation>
    <scope>GENOME REANNOTATION</scope>
    <source>
        <strain evidence="2">ATCC 10895 / CBS 109.51 / FGSC 9923 / NRRL Y-1056</strain>
    </source>
</reference>
<dbReference type="EMBL" id="AE016818">
    <property type="protein sequence ID" value="AAS52616.2"/>
    <property type="molecule type" value="Genomic_DNA"/>
</dbReference>
<dbReference type="KEGG" id="ago:AGOS_AEL069C"/>
<dbReference type="AlphaFoldDB" id="Q757T1"/>
<keyword evidence="2" id="KW-1185">Reference proteome</keyword>
<gene>
    <name evidence="1" type="ORF">AGOS_AEL069C</name>
</gene>
<dbReference type="InParanoid" id="Q757T1"/>
<dbReference type="GeneID" id="4620984"/>
<dbReference type="HOGENOM" id="CLU_280929_0_0_1"/>
<dbReference type="OrthoDB" id="4063069at2759"/>
<name>Q757T1_EREGS</name>
<dbReference type="eggNOG" id="ENOG502QSHN">
    <property type="taxonomic scope" value="Eukaryota"/>
</dbReference>